<proteinExistence type="predicted"/>
<keyword evidence="3" id="KW-1185">Reference proteome</keyword>
<organism evidence="2 3">
    <name type="scientific">Calocera cornea HHB12733</name>
    <dbReference type="NCBI Taxonomy" id="1353952"/>
    <lineage>
        <taxon>Eukaryota</taxon>
        <taxon>Fungi</taxon>
        <taxon>Dikarya</taxon>
        <taxon>Basidiomycota</taxon>
        <taxon>Agaricomycotina</taxon>
        <taxon>Dacrymycetes</taxon>
        <taxon>Dacrymycetales</taxon>
        <taxon>Dacrymycetaceae</taxon>
        <taxon>Calocera</taxon>
    </lineage>
</organism>
<dbReference type="Gene3D" id="2.40.50.140">
    <property type="entry name" value="Nucleic acid-binding proteins"/>
    <property type="match status" value="3"/>
</dbReference>
<feature type="domain" description="Replication factor A C-terminal" evidence="1">
    <location>
        <begin position="483"/>
        <end position="562"/>
    </location>
</feature>
<dbReference type="InterPro" id="IPR013955">
    <property type="entry name" value="Rep_factor-A_C"/>
</dbReference>
<evidence type="ECO:0000313" key="2">
    <source>
        <dbReference type="EMBL" id="KZT53698.1"/>
    </source>
</evidence>
<name>A0A165DWQ4_9BASI</name>
<gene>
    <name evidence="2" type="ORF">CALCODRAFT_486150</name>
</gene>
<dbReference type="SUPFAM" id="SSF50249">
    <property type="entry name" value="Nucleic acid-binding proteins"/>
    <property type="match status" value="3"/>
</dbReference>
<dbReference type="OrthoDB" id="1751331at2759"/>
<dbReference type="EMBL" id="KV424031">
    <property type="protein sequence ID" value="KZT53698.1"/>
    <property type="molecule type" value="Genomic_DNA"/>
</dbReference>
<dbReference type="Pfam" id="PF08646">
    <property type="entry name" value="Rep_fac-A_C"/>
    <property type="match status" value="1"/>
</dbReference>
<evidence type="ECO:0000259" key="1">
    <source>
        <dbReference type="Pfam" id="PF08646"/>
    </source>
</evidence>
<dbReference type="Proteomes" id="UP000076842">
    <property type="component" value="Unassembled WGS sequence"/>
</dbReference>
<reference evidence="2 3" key="1">
    <citation type="journal article" date="2016" name="Mol. Biol. Evol.">
        <title>Comparative Genomics of Early-Diverging Mushroom-Forming Fungi Provides Insights into the Origins of Lignocellulose Decay Capabilities.</title>
        <authorList>
            <person name="Nagy L.G."/>
            <person name="Riley R."/>
            <person name="Tritt A."/>
            <person name="Adam C."/>
            <person name="Daum C."/>
            <person name="Floudas D."/>
            <person name="Sun H."/>
            <person name="Yadav J.S."/>
            <person name="Pangilinan J."/>
            <person name="Larsson K.H."/>
            <person name="Matsuura K."/>
            <person name="Barry K."/>
            <person name="Labutti K."/>
            <person name="Kuo R."/>
            <person name="Ohm R.A."/>
            <person name="Bhattacharya S.S."/>
            <person name="Shirouzu T."/>
            <person name="Yoshinaga Y."/>
            <person name="Martin F.M."/>
            <person name="Grigoriev I.V."/>
            <person name="Hibbett D.S."/>
        </authorList>
    </citation>
    <scope>NUCLEOTIDE SEQUENCE [LARGE SCALE GENOMIC DNA]</scope>
    <source>
        <strain evidence="2 3">HHB12733</strain>
    </source>
</reference>
<accession>A0A165DWQ4</accession>
<sequence length="614" mass="69536">MGTGQPDHYNAVLQVVRIDVVMDPVRNEPAQPADWSVVMADATRCLRVIPRGRMRQEISSGTLPVWAVIEVFEYMQGTPEGSNRGVVVIKDYARLRNPGRFEGASMSQHYIFTIPDIGTGEIPDNAHLQAGFPMQLHAPRARAANAAQKRVMWRTVRAEGNSDRPPEPTTTITPRTVVVPMHPNAVFTEVAQIRKGVRVDLACRVYEQNPPRHGRQMVVLIDRTGEIEFMAFGDFMENTADMVFGTTWRIQGAEVTENPDEYGRVPHKYRLVWDKHTTKTAIPAGPLPLIFFNYSLINEIERMDQGRVVDLMAVVLRVANRISSGVLPGAKPTKGHRQAPSSSRVEAWFLDDTKVVVRGVFFDNTGNQFIGREGQVVLLKAVTLSWFNGPCLKSERAHTRVFFDHNNPSAQRLLQWYQSENNDNAQWRTLTGGYSADGHPLPNFVMPNATYSIAHAINKKLGAKSKTTFYIEANLKLEIGRPDYIYLGCPYDECNKKFLDEWQNADQSWTCRACGVTFPVRGPKYHLNFAIKDGSMQQWTKYIHVFNGAATRLLNQTAGTMYGWMMNRAYIPTFEAAILAPNAHRWRIVIEATASRDSRYKDRINWVALHFERL</sequence>
<dbReference type="STRING" id="1353952.A0A165DWQ4"/>
<protein>
    <recommendedName>
        <fullName evidence="1">Replication factor A C-terminal domain-containing protein</fullName>
    </recommendedName>
</protein>
<dbReference type="AlphaFoldDB" id="A0A165DWQ4"/>
<evidence type="ECO:0000313" key="3">
    <source>
        <dbReference type="Proteomes" id="UP000076842"/>
    </source>
</evidence>
<dbReference type="InterPro" id="IPR012340">
    <property type="entry name" value="NA-bd_OB-fold"/>
</dbReference>
<dbReference type="InParanoid" id="A0A165DWQ4"/>